<evidence type="ECO:0000313" key="3">
    <source>
        <dbReference type="Proteomes" id="UP000324800"/>
    </source>
</evidence>
<dbReference type="Gene3D" id="3.10.10.10">
    <property type="entry name" value="HIV Type 1 Reverse Transcriptase, subunit A, domain 1"/>
    <property type="match status" value="1"/>
</dbReference>
<dbReference type="SUPFAM" id="SSF56672">
    <property type="entry name" value="DNA/RNA polymerases"/>
    <property type="match status" value="1"/>
</dbReference>
<feature type="domain" description="Reverse transcriptase" evidence="1">
    <location>
        <begin position="8"/>
        <end position="192"/>
    </location>
</feature>
<proteinExistence type="predicted"/>
<comment type="caution">
    <text evidence="2">The sequence shown here is derived from an EMBL/GenBank/DDBJ whole genome shotgun (WGS) entry which is preliminary data.</text>
</comment>
<evidence type="ECO:0000259" key="1">
    <source>
        <dbReference type="PROSITE" id="PS50878"/>
    </source>
</evidence>
<dbReference type="InterPro" id="IPR000477">
    <property type="entry name" value="RT_dom"/>
</dbReference>
<dbReference type="InterPro" id="IPR043128">
    <property type="entry name" value="Rev_trsase/Diguanyl_cyclase"/>
</dbReference>
<protein>
    <submittedName>
        <fullName evidence="2">Putative Transposon Ty3-G Gag-Pol polyprotein</fullName>
    </submittedName>
</protein>
<sequence>MLKEELEEGIVIPIQQDQVKWWNHTFLKKKPNGTWRKILDASKLNKEIEKLHFKMHGLEEVQYLANQMDYATSLDLKSAFHHITVSPNSIPPLAFNFNNNYQVYKAMPFGTKHSSIFFAEAIESILRFIRIHSEIKILNYCDDIHLIYQDIQALKTQTIEIMKTLEQFGWTISTEKCDSEPKQIISFLGWIQNLREMNIRMSQERKLEMIQVLKDWCNVIYKNKSVKIRQLVSMIGRLNFLRYHIKEASLYIMELDKAMTQALKKKSWDGIMIVNKVVIKDLKLWKRRIRDNKPELLINKNNNMHVNNRRITTRLGSNINIREPDRTDITRLLERKGSGNDKQCQRNKSYLLRATPFRASLQEDARSGNLDTFQQYNSSLRYWEMESEGIPDRKNKTSILSGEKTQTTDHNNPYSRKTELNNRFTFETMQIGRLLTEGRNDLNDLLETEQH</sequence>
<dbReference type="Pfam" id="PF00078">
    <property type="entry name" value="RVT_1"/>
    <property type="match status" value="1"/>
</dbReference>
<dbReference type="EMBL" id="SNRW01024894">
    <property type="protein sequence ID" value="KAA6361915.1"/>
    <property type="molecule type" value="Genomic_DNA"/>
</dbReference>
<feature type="non-terminal residue" evidence="2">
    <location>
        <position position="451"/>
    </location>
</feature>
<evidence type="ECO:0000313" key="2">
    <source>
        <dbReference type="EMBL" id="KAA6361915.1"/>
    </source>
</evidence>
<organism evidence="2 3">
    <name type="scientific">Streblomastix strix</name>
    <dbReference type="NCBI Taxonomy" id="222440"/>
    <lineage>
        <taxon>Eukaryota</taxon>
        <taxon>Metamonada</taxon>
        <taxon>Preaxostyla</taxon>
        <taxon>Oxymonadida</taxon>
        <taxon>Streblomastigidae</taxon>
        <taxon>Streblomastix</taxon>
    </lineage>
</organism>
<dbReference type="Gene3D" id="3.30.70.270">
    <property type="match status" value="1"/>
</dbReference>
<dbReference type="InterPro" id="IPR043502">
    <property type="entry name" value="DNA/RNA_pol_sf"/>
</dbReference>
<dbReference type="PANTHER" id="PTHR33050">
    <property type="entry name" value="REVERSE TRANSCRIPTASE DOMAIN-CONTAINING PROTEIN"/>
    <property type="match status" value="1"/>
</dbReference>
<dbReference type="PROSITE" id="PS50878">
    <property type="entry name" value="RT_POL"/>
    <property type="match status" value="1"/>
</dbReference>
<dbReference type="Proteomes" id="UP000324800">
    <property type="component" value="Unassembled WGS sequence"/>
</dbReference>
<accession>A0A5J4TWZ1</accession>
<name>A0A5J4TWZ1_9EUKA</name>
<dbReference type="AlphaFoldDB" id="A0A5J4TWZ1"/>
<dbReference type="InterPro" id="IPR052055">
    <property type="entry name" value="Hepadnavirus_pol/RT"/>
</dbReference>
<gene>
    <name evidence="2" type="ORF">EZS28_042557</name>
</gene>
<reference evidence="2 3" key="1">
    <citation type="submission" date="2019-03" db="EMBL/GenBank/DDBJ databases">
        <title>Single cell metagenomics reveals metabolic interactions within the superorganism composed of flagellate Streblomastix strix and complex community of Bacteroidetes bacteria on its surface.</title>
        <authorList>
            <person name="Treitli S.C."/>
            <person name="Kolisko M."/>
            <person name="Husnik F."/>
            <person name="Keeling P."/>
            <person name="Hampl V."/>
        </authorList>
    </citation>
    <scope>NUCLEOTIDE SEQUENCE [LARGE SCALE GENOMIC DNA]</scope>
    <source>
        <strain evidence="2">ST1C</strain>
    </source>
</reference>
<dbReference type="OrthoDB" id="411544at2759"/>
<dbReference type="PANTHER" id="PTHR33050:SF7">
    <property type="entry name" value="RIBONUCLEASE H"/>
    <property type="match status" value="1"/>
</dbReference>